<accession>A0ABW6PN25</accession>
<feature type="domain" description="PucR C-terminal helix-turn-helix" evidence="1">
    <location>
        <begin position="460"/>
        <end position="517"/>
    </location>
</feature>
<dbReference type="InterPro" id="IPR051448">
    <property type="entry name" value="CdaR-like_regulators"/>
</dbReference>
<dbReference type="Pfam" id="PF13556">
    <property type="entry name" value="HTH_30"/>
    <property type="match status" value="1"/>
</dbReference>
<evidence type="ECO:0000313" key="2">
    <source>
        <dbReference type="EMBL" id="MFF0543800.1"/>
    </source>
</evidence>
<dbReference type="PANTHER" id="PTHR33744:SF17">
    <property type="entry name" value="CONSERVED PROTEIN"/>
    <property type="match status" value="1"/>
</dbReference>
<reference evidence="2 3" key="1">
    <citation type="submission" date="2024-10" db="EMBL/GenBank/DDBJ databases">
        <title>The Natural Products Discovery Center: Release of the First 8490 Sequenced Strains for Exploring Actinobacteria Biosynthetic Diversity.</title>
        <authorList>
            <person name="Kalkreuter E."/>
            <person name="Kautsar S.A."/>
            <person name="Yang D."/>
            <person name="Bader C.D."/>
            <person name="Teijaro C.N."/>
            <person name="Fluegel L."/>
            <person name="Davis C.M."/>
            <person name="Simpson J.R."/>
            <person name="Lauterbach L."/>
            <person name="Steele A.D."/>
            <person name="Gui C."/>
            <person name="Meng S."/>
            <person name="Li G."/>
            <person name="Viehrig K."/>
            <person name="Ye F."/>
            <person name="Su P."/>
            <person name="Kiefer A.F."/>
            <person name="Nichols A."/>
            <person name="Cepeda A.J."/>
            <person name="Yan W."/>
            <person name="Fan B."/>
            <person name="Jiang Y."/>
            <person name="Adhikari A."/>
            <person name="Zheng C.-J."/>
            <person name="Schuster L."/>
            <person name="Cowan T.M."/>
            <person name="Smanski M.J."/>
            <person name="Chevrette M.G."/>
            <person name="De Carvalho L.P.S."/>
            <person name="Shen B."/>
        </authorList>
    </citation>
    <scope>NUCLEOTIDE SEQUENCE [LARGE SCALE GENOMIC DNA]</scope>
    <source>
        <strain evidence="2 3">NPDC004045</strain>
    </source>
</reference>
<dbReference type="PANTHER" id="PTHR33744">
    <property type="entry name" value="CARBOHYDRATE DIACID REGULATOR"/>
    <property type="match status" value="1"/>
</dbReference>
<dbReference type="EMBL" id="JBIAMX010000006">
    <property type="protein sequence ID" value="MFF0543800.1"/>
    <property type="molecule type" value="Genomic_DNA"/>
</dbReference>
<name>A0ABW6PN25_9NOCA</name>
<dbReference type="InterPro" id="IPR025736">
    <property type="entry name" value="PucR_C-HTH_dom"/>
</dbReference>
<organism evidence="2 3">
    <name type="scientific">Nocardia thailandica</name>
    <dbReference type="NCBI Taxonomy" id="257275"/>
    <lineage>
        <taxon>Bacteria</taxon>
        <taxon>Bacillati</taxon>
        <taxon>Actinomycetota</taxon>
        <taxon>Actinomycetes</taxon>
        <taxon>Mycobacteriales</taxon>
        <taxon>Nocardiaceae</taxon>
        <taxon>Nocardia</taxon>
    </lineage>
</organism>
<proteinExistence type="predicted"/>
<dbReference type="Gene3D" id="1.10.10.2840">
    <property type="entry name" value="PucR C-terminal helix-turn-helix domain"/>
    <property type="match status" value="1"/>
</dbReference>
<dbReference type="RefSeq" id="WP_387700427.1">
    <property type="nucleotide sequence ID" value="NZ_JBIAMX010000006.1"/>
</dbReference>
<keyword evidence="3" id="KW-1185">Reference proteome</keyword>
<sequence length="530" mass="55519">MTAGGTTVRALLTALDSTVATLICGDDTVVVRTAAIAEPADLTGESPPADLLLLVGVDATALTRWLRATAGDRAGPRAVLAKHAAAARADAAAAGVALIEIHRQARWDQVFPLVRRVLARAASGAAEDPVALDADLFGLAQVLARDTGGMVSVEDPGSRVLAYSSSDAAADELRIRSILGREGPPEYLRILREWGVFERLRAGDDVVDIPAHPELGMKRRLAVAIRRGDAAVLGTVWLQQGDTPLQPDAAAILRGAAAVAARIIARRREAPSTEAMLARRLFGAHGDGVDIPSVAAALNLTGTGPAAVIGVAADPGRPEAARAASLIRLHASAFRADSVTETIGERVYVLLPGYHTEAGVTSWLRSLVEQWARTRSVLVRAALAAPVADLAAVAAARAEVDRVLDRTVGATGAARVTTLARSRTAVLLGEILALAAARPDLRDPRLATLSAYDRDHATDLRATLAAYLAAHGDVRAAATAVGVHPNTLRYRLRRAQDLLGLTLDDPADRLLLEIQLAMPEPERESPGGGF</sequence>
<evidence type="ECO:0000259" key="1">
    <source>
        <dbReference type="Pfam" id="PF13556"/>
    </source>
</evidence>
<gene>
    <name evidence="2" type="ORF">ACFYTF_13290</name>
</gene>
<comment type="caution">
    <text evidence="2">The sequence shown here is derived from an EMBL/GenBank/DDBJ whole genome shotgun (WGS) entry which is preliminary data.</text>
</comment>
<dbReference type="Proteomes" id="UP001601444">
    <property type="component" value="Unassembled WGS sequence"/>
</dbReference>
<protein>
    <submittedName>
        <fullName evidence="2">PucR family transcriptional regulator</fullName>
    </submittedName>
</protein>
<dbReference type="InterPro" id="IPR042070">
    <property type="entry name" value="PucR_C-HTH_sf"/>
</dbReference>
<evidence type="ECO:0000313" key="3">
    <source>
        <dbReference type="Proteomes" id="UP001601444"/>
    </source>
</evidence>